<dbReference type="Pfam" id="PF12796">
    <property type="entry name" value="Ank_2"/>
    <property type="match status" value="2"/>
</dbReference>
<dbReference type="PROSITE" id="PS50088">
    <property type="entry name" value="ANK_REPEAT"/>
    <property type="match status" value="4"/>
</dbReference>
<dbReference type="InterPro" id="IPR036770">
    <property type="entry name" value="Ankyrin_rpt-contain_sf"/>
</dbReference>
<dbReference type="SUPFAM" id="SSF48403">
    <property type="entry name" value="Ankyrin repeat"/>
    <property type="match status" value="4"/>
</dbReference>
<dbReference type="STRING" id="1754192.A0A1Y1XH13"/>
<dbReference type="InterPro" id="IPR002110">
    <property type="entry name" value="Ankyrin_rpt"/>
</dbReference>
<dbReference type="Gene3D" id="1.25.40.20">
    <property type="entry name" value="Ankyrin repeat-containing domain"/>
    <property type="match status" value="4"/>
</dbReference>
<organism evidence="2 3">
    <name type="scientific">Anaeromyces robustus</name>
    <dbReference type="NCBI Taxonomy" id="1754192"/>
    <lineage>
        <taxon>Eukaryota</taxon>
        <taxon>Fungi</taxon>
        <taxon>Fungi incertae sedis</taxon>
        <taxon>Chytridiomycota</taxon>
        <taxon>Chytridiomycota incertae sedis</taxon>
        <taxon>Neocallimastigomycetes</taxon>
        <taxon>Neocallimastigales</taxon>
        <taxon>Neocallimastigaceae</taxon>
        <taxon>Anaeromyces</taxon>
    </lineage>
</organism>
<proteinExistence type="predicted"/>
<sequence length="1705" mass="203495">MEIKQKLIEIIKKTNSLIDVKRSFNEILEDFSSDFNDLLIVALEHNASYEILEYLLSCKPLYIFNMKTLLLYSIECNNFKFADLLFEYGVDINDIENRKILYMFYEIDSKTVKYVIKYLLKKGFIITPEFIMNLIKYQENTILNYFLKFVINDCSFVLKLISFKKNKNISNQQINEIIKDNSENEIFNKNIYDHAFEHRNFEAIHIIYKYDIWREEDMVLNDIYELSTHKYLNVKGEITNFIKENQHLNFSVKFAILFDVINDNMNEKILDMIRDNNFHDFKKFIEKNEINLQNYSNKYDKYGDILKMALIYDTPFKTFKYLFQECKYKNLNYKIERNSKSTTLIHSSLSLNKYKIYDFLKNKGADINFMGDTIDIDFTSKNIKYLLHDNFRCINKIRDILIINNKLSLLRKTFDLYIFNNSFIINLLSIRKNNTLLSKQQLNDIIIKEKSKAPINKSLYKTAIQNNNDSAINILIQNDNRELDIILNELYQLLNHNEIKIKILTRNIYNGELPIKNINNSYFLKNLSINENIKKQVLNLIKMNDVNKLCHYIKNNDISLLYYNNLHFDIIMYAIENNCSLKMIKYLITTLNYKLNYLINYKNILKLPQISPLYFAIEKNNFKIAKLLLNSGADIDYKIDNNNNNNIMDIFLCHNNKFLNNKGSTKKLIFLLNHYYYISPKKFNYYITEICNKFDYFIDILQYYIYNTSFILKLLQINKNKEQLSDKSLKKLLYENGKSTKIIVDYKLFNNTYNIESSDILDIYLNYYWDWKTICNLKENIIYKLLGKIIYYENYSFIDMFFNSCYLNNKSFYIENFISNEYIYNSYNKKSLYYFISRFFDIKILDFKEINLELLFSNLYLLLSNSDKSHSCIEEFKLCINKILKHKSFNLNNCNLKNVFFPPTKYEWSMNENLYNTLKWLIDKFLNHEALNFKRLNFLKIIKILYKNKLILFFFNTLFNCKRLNIKELNFYNLFKSVLIINNKKYIYYIMEKLLNNKSFNFEDKIIFEKSLLAIEKLGLIQNNSTFRNYYMDKILNHKNLDYSSFQHLKNFFITISKTNNNFIIDNFVSEMFKPKRFTLENFNMTQIEDILISLCYINSNIINDDDINNNNKNNNIFIMKWIIEKYLSNFDNILLFNFENILLLASKKNNINVMTLIIEKILNIKSLNLLKKIFFIRLIKLKLLNILEKNEKENNTSYFILLLNVLIKLHLQNVIIYLLEDIKLNHNIDIISRKDKNNEYPIMVALTSYSTNYINESINIFKYLLNYNVNWHIKDIYGNSLLQIAFKNENYSILKILLNRDIVKKWKINISNSSPLMNAIYLNDIDMVKYIIKNNLNNNDYDINNNKNNLNNIDYDINNNKNNYYNDDDKCKDTDEKNKYEEIGKSALDICIYLKNKYIFSMLLKYQNTKSINEFNNHGETVLMTLIKMSHFSYNEKIEWMNQLICKGANLNRINKNGKFLLNYAFDTKSKPLIYFLLKKGANINKKNHFLESSLTYVINHCDIEMTKLLAKYNPSLFTEDIIKTIIEQNKFNLIKVLIPKYIDINRKNGNDLNIALKTGNIQIIEYFINLTCSLNNTILTNIENITYFDVDILKIVLKKFKININAKIKNGNTLIDYALLFKNKNVVQYLIEHGANLNKKNDYGNTPLIHAVKYNNDISIIRELINNGSDINVKNNLRETVLQIENKKENKNIEIINYLKSIG</sequence>
<keyword evidence="3" id="KW-1185">Reference proteome</keyword>
<gene>
    <name evidence="2" type="ORF">BCR32DRAFT_305650</name>
</gene>
<dbReference type="Pfam" id="PF00023">
    <property type="entry name" value="Ank"/>
    <property type="match status" value="1"/>
</dbReference>
<reference evidence="2 3" key="2">
    <citation type="submission" date="2016-08" db="EMBL/GenBank/DDBJ databases">
        <title>Pervasive Adenine N6-methylation of Active Genes in Fungi.</title>
        <authorList>
            <consortium name="DOE Joint Genome Institute"/>
            <person name="Mondo S.J."/>
            <person name="Dannebaum R.O."/>
            <person name="Kuo R.C."/>
            <person name="Labutti K."/>
            <person name="Haridas S."/>
            <person name="Kuo A."/>
            <person name="Salamov A."/>
            <person name="Ahrendt S.R."/>
            <person name="Lipzen A."/>
            <person name="Sullivan W."/>
            <person name="Andreopoulos W.B."/>
            <person name="Clum A."/>
            <person name="Lindquist E."/>
            <person name="Daum C."/>
            <person name="Ramamoorthy G.K."/>
            <person name="Gryganskyi A."/>
            <person name="Culley D."/>
            <person name="Magnuson J.K."/>
            <person name="James T.Y."/>
            <person name="O'Malley M.A."/>
            <person name="Stajich J.E."/>
            <person name="Spatafora J.W."/>
            <person name="Visel A."/>
            <person name="Grigoriev I.V."/>
        </authorList>
    </citation>
    <scope>NUCLEOTIDE SEQUENCE [LARGE SCALE GENOMIC DNA]</scope>
    <source>
        <strain evidence="2 3">S4</strain>
    </source>
</reference>
<name>A0A1Y1XH13_9FUNG</name>
<dbReference type="Proteomes" id="UP000193944">
    <property type="component" value="Unassembled WGS sequence"/>
</dbReference>
<dbReference type="SMART" id="SM00248">
    <property type="entry name" value="ANK"/>
    <property type="match status" value="18"/>
</dbReference>
<dbReference type="OrthoDB" id="20052at2759"/>
<comment type="caution">
    <text evidence="2">The sequence shown here is derived from an EMBL/GenBank/DDBJ whole genome shotgun (WGS) entry which is preliminary data.</text>
</comment>
<protein>
    <submittedName>
        <fullName evidence="2">Ankyrin</fullName>
    </submittedName>
</protein>
<evidence type="ECO:0000256" key="1">
    <source>
        <dbReference type="PROSITE-ProRule" id="PRU00023"/>
    </source>
</evidence>
<dbReference type="PROSITE" id="PS50297">
    <property type="entry name" value="ANK_REP_REGION"/>
    <property type="match status" value="3"/>
</dbReference>
<feature type="repeat" description="ANK" evidence="1">
    <location>
        <begin position="1458"/>
        <end position="1490"/>
    </location>
</feature>
<feature type="repeat" description="ANK" evidence="1">
    <location>
        <begin position="1612"/>
        <end position="1644"/>
    </location>
</feature>
<dbReference type="PANTHER" id="PTHR24118">
    <property type="entry name" value="POTE ANKYRIN DOMAIN"/>
    <property type="match status" value="1"/>
</dbReference>
<reference evidence="2 3" key="1">
    <citation type="submission" date="2016-08" db="EMBL/GenBank/DDBJ databases">
        <title>A Parts List for Fungal Cellulosomes Revealed by Comparative Genomics.</title>
        <authorList>
            <consortium name="DOE Joint Genome Institute"/>
            <person name="Haitjema C.H."/>
            <person name="Gilmore S.P."/>
            <person name="Henske J.K."/>
            <person name="Solomon K.V."/>
            <person name="De Groot R."/>
            <person name="Kuo A."/>
            <person name="Mondo S.J."/>
            <person name="Salamov A.A."/>
            <person name="Labutti K."/>
            <person name="Zhao Z."/>
            <person name="Chiniquy J."/>
            <person name="Barry K."/>
            <person name="Brewer H.M."/>
            <person name="Purvine S.O."/>
            <person name="Wright A.T."/>
            <person name="Boxma B."/>
            <person name="Van Alen T."/>
            <person name="Hackstein J.H."/>
            <person name="Baker S.E."/>
            <person name="Grigoriev I.V."/>
            <person name="O'Malley M.A."/>
        </authorList>
    </citation>
    <scope>NUCLEOTIDE SEQUENCE [LARGE SCALE GENOMIC DNA]</scope>
    <source>
        <strain evidence="2 3">S4</strain>
    </source>
</reference>
<keyword evidence="1" id="KW-0040">ANK repeat</keyword>
<dbReference type="EMBL" id="MCFG01000042">
    <property type="protein sequence ID" value="ORX85013.1"/>
    <property type="molecule type" value="Genomic_DNA"/>
</dbReference>
<dbReference type="PANTHER" id="PTHR24118:SF99">
    <property type="entry name" value="POTE ANKYRIN DOMAIN FAMILY MEMBER 3C-RELATED"/>
    <property type="match status" value="1"/>
</dbReference>
<accession>A0A1Y1XH13</accession>
<feature type="repeat" description="ANK" evidence="1">
    <location>
        <begin position="608"/>
        <end position="640"/>
    </location>
</feature>
<feature type="repeat" description="ANK" evidence="1">
    <location>
        <begin position="1645"/>
        <end position="1678"/>
    </location>
</feature>
<evidence type="ECO:0000313" key="2">
    <source>
        <dbReference type="EMBL" id="ORX85013.1"/>
    </source>
</evidence>
<evidence type="ECO:0000313" key="3">
    <source>
        <dbReference type="Proteomes" id="UP000193944"/>
    </source>
</evidence>